<dbReference type="Proteomes" id="UP000265520">
    <property type="component" value="Unassembled WGS sequence"/>
</dbReference>
<dbReference type="EMBL" id="LXQA010222339">
    <property type="protein sequence ID" value="MCI35329.1"/>
    <property type="molecule type" value="Genomic_DNA"/>
</dbReference>
<sequence>GLFIVSLCNETGIVPATAEEKGSVMLIESGLGLDSPAGHDRPPAAG</sequence>
<comment type="caution">
    <text evidence="1">The sequence shown here is derived from an EMBL/GenBank/DDBJ whole genome shotgun (WGS) entry which is preliminary data.</text>
</comment>
<evidence type="ECO:0000313" key="2">
    <source>
        <dbReference type="Proteomes" id="UP000265520"/>
    </source>
</evidence>
<protein>
    <submittedName>
        <fullName evidence="1">Uncharacterized protein</fullName>
    </submittedName>
</protein>
<organism evidence="1 2">
    <name type="scientific">Trifolium medium</name>
    <dbReference type="NCBI Taxonomy" id="97028"/>
    <lineage>
        <taxon>Eukaryota</taxon>
        <taxon>Viridiplantae</taxon>
        <taxon>Streptophyta</taxon>
        <taxon>Embryophyta</taxon>
        <taxon>Tracheophyta</taxon>
        <taxon>Spermatophyta</taxon>
        <taxon>Magnoliopsida</taxon>
        <taxon>eudicotyledons</taxon>
        <taxon>Gunneridae</taxon>
        <taxon>Pentapetalae</taxon>
        <taxon>rosids</taxon>
        <taxon>fabids</taxon>
        <taxon>Fabales</taxon>
        <taxon>Fabaceae</taxon>
        <taxon>Papilionoideae</taxon>
        <taxon>50 kb inversion clade</taxon>
        <taxon>NPAAA clade</taxon>
        <taxon>Hologalegina</taxon>
        <taxon>IRL clade</taxon>
        <taxon>Trifolieae</taxon>
        <taxon>Trifolium</taxon>
    </lineage>
</organism>
<evidence type="ECO:0000313" key="1">
    <source>
        <dbReference type="EMBL" id="MCI35329.1"/>
    </source>
</evidence>
<proteinExistence type="predicted"/>
<keyword evidence="2" id="KW-1185">Reference proteome</keyword>
<name>A0A392RGE5_9FABA</name>
<accession>A0A392RGE5</accession>
<dbReference type="AlphaFoldDB" id="A0A392RGE5"/>
<reference evidence="1 2" key="1">
    <citation type="journal article" date="2018" name="Front. Plant Sci.">
        <title>Red Clover (Trifolium pratense) and Zigzag Clover (T. medium) - A Picture of Genomic Similarities and Differences.</title>
        <authorList>
            <person name="Dluhosova J."/>
            <person name="Istvanek J."/>
            <person name="Nedelnik J."/>
            <person name="Repkova J."/>
        </authorList>
    </citation>
    <scope>NUCLEOTIDE SEQUENCE [LARGE SCALE GENOMIC DNA]</scope>
    <source>
        <strain evidence="2">cv. 10/8</strain>
        <tissue evidence="1">Leaf</tissue>
    </source>
</reference>
<feature type="non-terminal residue" evidence="1">
    <location>
        <position position="1"/>
    </location>
</feature>